<dbReference type="Proteomes" id="UP001196873">
    <property type="component" value="Unassembled WGS sequence"/>
</dbReference>
<evidence type="ECO:0000313" key="1">
    <source>
        <dbReference type="EMBL" id="MBW4866702.1"/>
    </source>
</evidence>
<sequence length="352" mass="39130">MITILKSLAGTYFSASIPDIAFTIGGSRAGVVMTVDGVRIYDEHLYQYDGSIELTDLSALFTSYAHARLSVDVVVTITDLGDDDAVIDTKTLNAKVVYCAADFTQGTVTANAEDFLRTHFLSIYSGDRVSALGRLEFLHYLGTDSAAVKATYVDGSTADFAATKVQGNSKYSTIDVSPSRFTKADKVLDFFVVKAGERTQKYTIDWTHPDCAPILMFENSFGCDELMYCVGKHQVSPSFKRTTANVLGKTRNIEIVENRLFKADTGYLTIAQQNWVDELFRAERVHVVNFVNGQPVVGKEVTLTESKSEVSNLDDEIARFTFSYQYAQRIHNVIDLQRAGRIFDNTFDNTFD</sequence>
<dbReference type="RefSeq" id="WP_219426039.1">
    <property type="nucleotide sequence ID" value="NZ_JAHXCR010000003.1"/>
</dbReference>
<protein>
    <submittedName>
        <fullName evidence="1">Uncharacterized protein</fullName>
    </submittedName>
</protein>
<evidence type="ECO:0000313" key="2">
    <source>
        <dbReference type="Proteomes" id="UP001196873"/>
    </source>
</evidence>
<organism evidence="1 2">
    <name type="scientific">Segatella salivae</name>
    <dbReference type="NCBI Taxonomy" id="228604"/>
    <lineage>
        <taxon>Bacteria</taxon>
        <taxon>Pseudomonadati</taxon>
        <taxon>Bacteroidota</taxon>
        <taxon>Bacteroidia</taxon>
        <taxon>Bacteroidales</taxon>
        <taxon>Prevotellaceae</taxon>
        <taxon>Segatella</taxon>
    </lineage>
</organism>
<dbReference type="AlphaFoldDB" id="A0AAW4NU25"/>
<accession>A0AAW4NU25</accession>
<gene>
    <name evidence="1" type="ORF">KZY68_11985</name>
</gene>
<reference evidence="1" key="1">
    <citation type="submission" date="2021-07" db="EMBL/GenBank/DDBJ databases">
        <title>Genomic diversity and antimicrobial resistance of Prevotella spp. isolated from chronic lung disease airways.</title>
        <authorList>
            <person name="Webb K.A."/>
            <person name="Olagoke O.S."/>
            <person name="Baird T."/>
            <person name="Neill J."/>
            <person name="Pham A."/>
            <person name="Wells T.J."/>
            <person name="Ramsay K.A."/>
            <person name="Bell S.C."/>
            <person name="Sarovich D.S."/>
            <person name="Price E.P."/>
        </authorList>
    </citation>
    <scope>NUCLEOTIDE SEQUENCE</scope>
    <source>
        <strain evidence="1">SCHI0047.S.3</strain>
    </source>
</reference>
<name>A0AAW4NU25_9BACT</name>
<comment type="caution">
    <text evidence="1">The sequence shown here is derived from an EMBL/GenBank/DDBJ whole genome shotgun (WGS) entry which is preliminary data.</text>
</comment>
<proteinExistence type="predicted"/>
<dbReference type="EMBL" id="JAHXRF010000020">
    <property type="protein sequence ID" value="MBW4866702.1"/>
    <property type="molecule type" value="Genomic_DNA"/>
</dbReference>